<gene>
    <name evidence="1" type="ORF">PORY_002143</name>
</gene>
<dbReference type="Proteomes" id="UP000768646">
    <property type="component" value="Unassembled WGS sequence"/>
</dbReference>
<organism evidence="1 2">
    <name type="scientific">Pneumocystis oryctolagi</name>
    <dbReference type="NCBI Taxonomy" id="42067"/>
    <lineage>
        <taxon>Eukaryota</taxon>
        <taxon>Fungi</taxon>
        <taxon>Dikarya</taxon>
        <taxon>Ascomycota</taxon>
        <taxon>Taphrinomycotina</taxon>
        <taxon>Pneumocystomycetes</taxon>
        <taxon>Pneumocystaceae</taxon>
        <taxon>Pneumocystis</taxon>
    </lineage>
</organism>
<evidence type="ECO:0000313" key="2">
    <source>
        <dbReference type="Proteomes" id="UP000768646"/>
    </source>
</evidence>
<evidence type="ECO:0000313" key="1">
    <source>
        <dbReference type="EMBL" id="KAG4304433.1"/>
    </source>
</evidence>
<name>A0ACB7CBY3_9ASCO</name>
<reference evidence="1 2" key="1">
    <citation type="journal article" date="2021" name="Commun. Biol.">
        <title>Genomic insights into the host specific adaptation of the Pneumocystis genus.</title>
        <authorList>
            <person name="Cisse O.H."/>
            <person name="Ma L."/>
            <person name="Dekker J.P."/>
            <person name="Khil P.P."/>
            <person name="Youn J.-H."/>
            <person name="Brenchley J.M."/>
            <person name="Blair R."/>
            <person name="Pahar B."/>
            <person name="Chabe M."/>
            <person name="Van Rompay K.K.A."/>
            <person name="Keesler R."/>
            <person name="Sukura A."/>
            <person name="Hirsch V."/>
            <person name="Kutty G."/>
            <person name="Liu Y."/>
            <person name="Peng L."/>
            <person name="Chen J."/>
            <person name="Song J."/>
            <person name="Weissenbacher-Lang C."/>
            <person name="Xu J."/>
            <person name="Upham N.S."/>
            <person name="Stajich J.E."/>
            <person name="Cuomo C.A."/>
            <person name="Cushion M.T."/>
            <person name="Kovacs J.A."/>
        </authorList>
    </citation>
    <scope>NUCLEOTIDE SEQUENCE [LARGE SCALE GENOMIC DNA]</scope>
    <source>
        <strain evidence="1 2">RABM</strain>
    </source>
</reference>
<protein>
    <submittedName>
        <fullName evidence="1">Uncharacterized protein</fullName>
    </submittedName>
</protein>
<comment type="caution">
    <text evidence="1">The sequence shown here is derived from an EMBL/GenBank/DDBJ whole genome shotgun (WGS) entry which is preliminary data.</text>
</comment>
<accession>A0ACB7CBY3</accession>
<dbReference type="EMBL" id="JABTEG010000008">
    <property type="protein sequence ID" value="KAG4304433.1"/>
    <property type="molecule type" value="Genomic_DNA"/>
</dbReference>
<keyword evidence="2" id="KW-1185">Reference proteome</keyword>
<proteinExistence type="predicted"/>
<sequence length="238" mass="27106">MGHNPVIAAILGMIGTIMWCVQLIPQIIVNYYRHSTAGLQPFMMLLWSVGAVFMGIYNISRKLNIPLQLQPQCFLVLCFITWGQCLYYESAIFIFGGSISALIETISIFFIKKSMKSNIYWPVETVGIISSALVCLGFIPPYYDIYIHKSVRGISFIFFSVDIGGAAFSFLSLFFEIKMDILAAISYSSVIVLELAIIFCDYYFKLSEWNKRRIEKKRSSQEISKTSDLENINVQVQE</sequence>